<sequence length="144" mass="15760">MQDRIKHSEIKKDDSRRGGKPVIEKSAPSRRHSSQDKAVPRRWSCVSDTSRVLVGDKIDTGSLIRTRSSATEGLSLGSGEEISGLKPSTFSTSKLTDASVGTQLAANSSPVEYGDRKNQNQWYPKDPTSPVDADGLLLEWFRLG</sequence>
<feature type="region of interest" description="Disordered" evidence="1">
    <location>
        <begin position="103"/>
        <end position="128"/>
    </location>
</feature>
<keyword evidence="3" id="KW-1185">Reference proteome</keyword>
<name>A0AAV3PQR9_LITER</name>
<dbReference type="AlphaFoldDB" id="A0AAV3PQR9"/>
<evidence type="ECO:0000313" key="3">
    <source>
        <dbReference type="Proteomes" id="UP001454036"/>
    </source>
</evidence>
<dbReference type="EMBL" id="BAABME010018394">
    <property type="protein sequence ID" value="GAA0153668.1"/>
    <property type="molecule type" value="Genomic_DNA"/>
</dbReference>
<proteinExistence type="predicted"/>
<protein>
    <submittedName>
        <fullName evidence="2">Uncharacterized protein</fullName>
    </submittedName>
</protein>
<feature type="compositionally biased region" description="Basic and acidic residues" evidence="1">
    <location>
        <begin position="1"/>
        <end position="17"/>
    </location>
</feature>
<evidence type="ECO:0000313" key="2">
    <source>
        <dbReference type="EMBL" id="GAA0153668.1"/>
    </source>
</evidence>
<evidence type="ECO:0000256" key="1">
    <source>
        <dbReference type="SAM" id="MobiDB-lite"/>
    </source>
</evidence>
<dbReference type="Proteomes" id="UP001454036">
    <property type="component" value="Unassembled WGS sequence"/>
</dbReference>
<organism evidence="2 3">
    <name type="scientific">Lithospermum erythrorhizon</name>
    <name type="common">Purple gromwell</name>
    <name type="synonym">Lithospermum officinale var. erythrorhizon</name>
    <dbReference type="NCBI Taxonomy" id="34254"/>
    <lineage>
        <taxon>Eukaryota</taxon>
        <taxon>Viridiplantae</taxon>
        <taxon>Streptophyta</taxon>
        <taxon>Embryophyta</taxon>
        <taxon>Tracheophyta</taxon>
        <taxon>Spermatophyta</taxon>
        <taxon>Magnoliopsida</taxon>
        <taxon>eudicotyledons</taxon>
        <taxon>Gunneridae</taxon>
        <taxon>Pentapetalae</taxon>
        <taxon>asterids</taxon>
        <taxon>lamiids</taxon>
        <taxon>Boraginales</taxon>
        <taxon>Boraginaceae</taxon>
        <taxon>Boraginoideae</taxon>
        <taxon>Lithospermeae</taxon>
        <taxon>Lithospermum</taxon>
    </lineage>
</organism>
<accession>A0AAV3PQR9</accession>
<comment type="caution">
    <text evidence="2">The sequence shown here is derived from an EMBL/GenBank/DDBJ whole genome shotgun (WGS) entry which is preliminary data.</text>
</comment>
<reference evidence="2 3" key="1">
    <citation type="submission" date="2024-01" db="EMBL/GenBank/DDBJ databases">
        <title>The complete chloroplast genome sequence of Lithospermum erythrorhizon: insights into the phylogenetic relationship among Boraginaceae species and the maternal lineages of purple gromwells.</title>
        <authorList>
            <person name="Okada T."/>
            <person name="Watanabe K."/>
        </authorList>
    </citation>
    <scope>NUCLEOTIDE SEQUENCE [LARGE SCALE GENOMIC DNA]</scope>
</reference>
<gene>
    <name evidence="2" type="ORF">LIER_37717</name>
</gene>
<feature type="region of interest" description="Disordered" evidence="1">
    <location>
        <begin position="1"/>
        <end position="42"/>
    </location>
</feature>